<evidence type="ECO:0000256" key="1">
    <source>
        <dbReference type="ARBA" id="ARBA00004167"/>
    </source>
</evidence>
<keyword evidence="2" id="KW-0812">Transmembrane</keyword>
<evidence type="ECO:0000256" key="8">
    <source>
        <dbReference type="SAM" id="SignalP"/>
    </source>
</evidence>
<keyword evidence="6" id="KW-1015">Disulfide bond</keyword>
<feature type="domain" description="Bulb-type lectin" evidence="9">
    <location>
        <begin position="16"/>
        <end position="142"/>
    </location>
</feature>
<dbReference type="GO" id="GO:0016301">
    <property type="term" value="F:kinase activity"/>
    <property type="evidence" value="ECO:0007669"/>
    <property type="project" value="UniProtKB-KW"/>
</dbReference>
<gene>
    <name evidence="10" type="primary">PK1_11</name>
    <name evidence="10" type="ORF">CFP56_019990</name>
</gene>
<comment type="caution">
    <text evidence="10">The sequence shown here is derived from an EMBL/GenBank/DDBJ whole genome shotgun (WGS) entry which is preliminary data.</text>
</comment>
<keyword evidence="11" id="KW-1185">Reference proteome</keyword>
<evidence type="ECO:0000256" key="3">
    <source>
        <dbReference type="ARBA" id="ARBA00022729"/>
    </source>
</evidence>
<evidence type="ECO:0000256" key="4">
    <source>
        <dbReference type="ARBA" id="ARBA00022989"/>
    </source>
</evidence>
<keyword evidence="4" id="KW-1133">Transmembrane helix</keyword>
<dbReference type="Pfam" id="PF01453">
    <property type="entry name" value="B_lectin"/>
    <property type="match status" value="1"/>
</dbReference>
<name>A0AAW0KGA4_QUESU</name>
<sequence>MANIILFLFSFALFTPFSSSTFQTLSNGSSLSSEKPEDILTSPNDVFSASFYSVGENAFCFAIWFSNSCTIFTIWTTNTFSLSLVQLSLYNTGNLILRNRGGVILWQRYDFPTYTLLPEQLLTKNTKIFSSRSQTNYSSGFY</sequence>
<dbReference type="EMBL" id="PKMF04000309">
    <property type="protein sequence ID" value="KAK7838294.1"/>
    <property type="molecule type" value="Genomic_DNA"/>
</dbReference>
<evidence type="ECO:0000256" key="6">
    <source>
        <dbReference type="ARBA" id="ARBA00023157"/>
    </source>
</evidence>
<dbReference type="AlphaFoldDB" id="A0AAW0KGA4"/>
<keyword evidence="10" id="KW-0418">Kinase</keyword>
<evidence type="ECO:0000256" key="7">
    <source>
        <dbReference type="ARBA" id="ARBA00023180"/>
    </source>
</evidence>
<reference evidence="10 11" key="1">
    <citation type="journal article" date="2018" name="Sci. Data">
        <title>The draft genome sequence of cork oak.</title>
        <authorList>
            <person name="Ramos A.M."/>
            <person name="Usie A."/>
            <person name="Barbosa P."/>
            <person name="Barros P.M."/>
            <person name="Capote T."/>
            <person name="Chaves I."/>
            <person name="Simoes F."/>
            <person name="Abreu I."/>
            <person name="Carrasquinho I."/>
            <person name="Faro C."/>
            <person name="Guimaraes J.B."/>
            <person name="Mendonca D."/>
            <person name="Nobrega F."/>
            <person name="Rodrigues L."/>
            <person name="Saibo N.J.M."/>
            <person name="Varela M.C."/>
            <person name="Egas C."/>
            <person name="Matos J."/>
            <person name="Miguel C.M."/>
            <person name="Oliveira M.M."/>
            <person name="Ricardo C.P."/>
            <person name="Goncalves S."/>
        </authorList>
    </citation>
    <scope>NUCLEOTIDE SEQUENCE [LARGE SCALE GENOMIC DNA]</scope>
    <source>
        <strain evidence="11">cv. HL8</strain>
    </source>
</reference>
<keyword evidence="10" id="KW-0808">Transferase</keyword>
<dbReference type="InterPro" id="IPR001480">
    <property type="entry name" value="Bulb-type_lectin_dom"/>
</dbReference>
<dbReference type="PROSITE" id="PS50927">
    <property type="entry name" value="BULB_LECTIN"/>
    <property type="match status" value="1"/>
</dbReference>
<keyword evidence="5" id="KW-0472">Membrane</keyword>
<evidence type="ECO:0000313" key="10">
    <source>
        <dbReference type="EMBL" id="KAK7838294.1"/>
    </source>
</evidence>
<evidence type="ECO:0000256" key="2">
    <source>
        <dbReference type="ARBA" id="ARBA00022692"/>
    </source>
</evidence>
<evidence type="ECO:0000256" key="5">
    <source>
        <dbReference type="ARBA" id="ARBA00023136"/>
    </source>
</evidence>
<comment type="subcellular location">
    <subcellularLocation>
        <location evidence="1">Membrane</location>
        <topology evidence="1">Single-pass membrane protein</topology>
    </subcellularLocation>
</comment>
<evidence type="ECO:0000259" key="9">
    <source>
        <dbReference type="PROSITE" id="PS50927"/>
    </source>
</evidence>
<dbReference type="GO" id="GO:0016020">
    <property type="term" value="C:membrane"/>
    <property type="evidence" value="ECO:0007669"/>
    <property type="project" value="UniProtKB-SubCell"/>
</dbReference>
<dbReference type="Proteomes" id="UP000237347">
    <property type="component" value="Unassembled WGS sequence"/>
</dbReference>
<organism evidence="10 11">
    <name type="scientific">Quercus suber</name>
    <name type="common">Cork oak</name>
    <dbReference type="NCBI Taxonomy" id="58331"/>
    <lineage>
        <taxon>Eukaryota</taxon>
        <taxon>Viridiplantae</taxon>
        <taxon>Streptophyta</taxon>
        <taxon>Embryophyta</taxon>
        <taxon>Tracheophyta</taxon>
        <taxon>Spermatophyta</taxon>
        <taxon>Magnoliopsida</taxon>
        <taxon>eudicotyledons</taxon>
        <taxon>Gunneridae</taxon>
        <taxon>Pentapetalae</taxon>
        <taxon>rosids</taxon>
        <taxon>fabids</taxon>
        <taxon>Fagales</taxon>
        <taxon>Fagaceae</taxon>
        <taxon>Quercus</taxon>
    </lineage>
</organism>
<feature type="chain" id="PRO_5043710101" evidence="8">
    <location>
        <begin position="21"/>
        <end position="142"/>
    </location>
</feature>
<keyword evidence="7" id="KW-0325">Glycoprotein</keyword>
<keyword evidence="10" id="KW-0675">Receptor</keyword>
<protein>
    <submittedName>
        <fullName evidence="10">Receptor protein kinase zmpk1</fullName>
    </submittedName>
</protein>
<accession>A0AAW0KGA4</accession>
<dbReference type="InterPro" id="IPR036426">
    <property type="entry name" value="Bulb-type_lectin_dom_sf"/>
</dbReference>
<dbReference type="PANTHER" id="PTHR47974">
    <property type="entry name" value="OS07G0415500 PROTEIN"/>
    <property type="match status" value="1"/>
</dbReference>
<keyword evidence="3 8" id="KW-0732">Signal</keyword>
<feature type="signal peptide" evidence="8">
    <location>
        <begin position="1"/>
        <end position="20"/>
    </location>
</feature>
<dbReference type="SUPFAM" id="SSF51110">
    <property type="entry name" value="alpha-D-mannose-specific plant lectins"/>
    <property type="match status" value="1"/>
</dbReference>
<proteinExistence type="predicted"/>
<evidence type="ECO:0000313" key="11">
    <source>
        <dbReference type="Proteomes" id="UP000237347"/>
    </source>
</evidence>
<dbReference type="PANTHER" id="PTHR47974:SF3">
    <property type="entry name" value="RECEPTOR-LIKE SERINE_THREONINE-PROTEIN KINASE"/>
    <property type="match status" value="1"/>
</dbReference>